<keyword evidence="1" id="KW-0812">Transmembrane</keyword>
<sequence length="139" mass="17007">MKIIYFYFILFTYEITFLILLKINKYLHTYYNYYNNRHVLSQNNTQRVGQSFCVRPISEEHILLLPKFCPTFRSGAYLLQDLQEISHCTYRSNLSQHLRCTPLIKYYLWSHKVPIWSHQILKYQYENTWEHLSKCPTLK</sequence>
<reference evidence="2" key="1">
    <citation type="submission" date="2021-05" db="EMBL/GenBank/DDBJ databases">
        <authorList>
            <person name="Alioto T."/>
            <person name="Alioto T."/>
            <person name="Gomez Garrido J."/>
        </authorList>
    </citation>
    <scope>NUCLEOTIDE SEQUENCE</scope>
</reference>
<accession>A0A8D8SLG8</accession>
<keyword evidence="1" id="KW-1133">Transmembrane helix</keyword>
<name>A0A8D8SLG8_9HEMI</name>
<dbReference type="EMBL" id="HBUF01218815">
    <property type="protein sequence ID" value="CAG6668442.1"/>
    <property type="molecule type" value="Transcribed_RNA"/>
</dbReference>
<feature type="transmembrane region" description="Helical" evidence="1">
    <location>
        <begin position="6"/>
        <end position="23"/>
    </location>
</feature>
<protein>
    <submittedName>
        <fullName evidence="2">Uncharacterized protein</fullName>
    </submittedName>
</protein>
<organism evidence="2">
    <name type="scientific">Cacopsylla melanoneura</name>
    <dbReference type="NCBI Taxonomy" id="428564"/>
    <lineage>
        <taxon>Eukaryota</taxon>
        <taxon>Metazoa</taxon>
        <taxon>Ecdysozoa</taxon>
        <taxon>Arthropoda</taxon>
        <taxon>Hexapoda</taxon>
        <taxon>Insecta</taxon>
        <taxon>Pterygota</taxon>
        <taxon>Neoptera</taxon>
        <taxon>Paraneoptera</taxon>
        <taxon>Hemiptera</taxon>
        <taxon>Sternorrhyncha</taxon>
        <taxon>Psylloidea</taxon>
        <taxon>Psyllidae</taxon>
        <taxon>Psyllinae</taxon>
        <taxon>Cacopsylla</taxon>
    </lineage>
</organism>
<evidence type="ECO:0000256" key="1">
    <source>
        <dbReference type="SAM" id="Phobius"/>
    </source>
</evidence>
<evidence type="ECO:0000313" key="2">
    <source>
        <dbReference type="EMBL" id="CAG6668442.1"/>
    </source>
</evidence>
<proteinExistence type="predicted"/>
<dbReference type="AlphaFoldDB" id="A0A8D8SLG8"/>
<keyword evidence="1" id="KW-0472">Membrane</keyword>